<dbReference type="InterPro" id="IPR000425">
    <property type="entry name" value="MIP"/>
</dbReference>
<dbReference type="PRINTS" id="PR00783">
    <property type="entry name" value="MINTRINSICP"/>
</dbReference>
<proteinExistence type="inferred from homology"/>
<dbReference type="SUPFAM" id="SSF81338">
    <property type="entry name" value="Aquaporin-like"/>
    <property type="match status" value="1"/>
</dbReference>
<protein>
    <recommendedName>
        <fullName evidence="12">Aquaporin TIP5-1</fullName>
    </recommendedName>
</protein>
<dbReference type="PANTHER" id="PTHR45665">
    <property type="entry name" value="AQUAPORIN-8"/>
    <property type="match status" value="1"/>
</dbReference>
<evidence type="ECO:0000256" key="4">
    <source>
        <dbReference type="ARBA" id="ARBA00022737"/>
    </source>
</evidence>
<feature type="transmembrane region" description="Helical" evidence="9">
    <location>
        <begin position="21"/>
        <end position="42"/>
    </location>
</feature>
<comment type="caution">
    <text evidence="10">The sequence shown here is derived from an EMBL/GenBank/DDBJ whole genome shotgun (WGS) entry which is preliminary data.</text>
</comment>
<dbReference type="PANTHER" id="PTHR45665:SF27">
    <property type="entry name" value="AQUAPORIN TIP5-1-RELATED"/>
    <property type="match status" value="1"/>
</dbReference>
<keyword evidence="6 9" id="KW-0472">Membrane</keyword>
<gene>
    <name evidence="10" type="ORF">EJB05_38468</name>
</gene>
<evidence type="ECO:0000256" key="8">
    <source>
        <dbReference type="SAM" id="MobiDB-lite"/>
    </source>
</evidence>
<dbReference type="InterPro" id="IPR022357">
    <property type="entry name" value="MIP_CS"/>
</dbReference>
<dbReference type="Gene3D" id="1.20.1080.10">
    <property type="entry name" value="Glycerol uptake facilitator protein"/>
    <property type="match status" value="1"/>
</dbReference>
<evidence type="ECO:0000256" key="9">
    <source>
        <dbReference type="SAM" id="Phobius"/>
    </source>
</evidence>
<evidence type="ECO:0000313" key="10">
    <source>
        <dbReference type="EMBL" id="TVU14971.1"/>
    </source>
</evidence>
<dbReference type="Gramene" id="TVU14971">
    <property type="protein sequence ID" value="TVU14971"/>
    <property type="gene ID" value="EJB05_38468"/>
</dbReference>
<evidence type="ECO:0000256" key="1">
    <source>
        <dbReference type="ARBA" id="ARBA00004141"/>
    </source>
</evidence>
<comment type="subcellular location">
    <subcellularLocation>
        <location evidence="1">Membrane</location>
        <topology evidence="1">Multi-pass membrane protein</topology>
    </subcellularLocation>
</comment>
<evidence type="ECO:0000256" key="2">
    <source>
        <dbReference type="ARBA" id="ARBA00022448"/>
    </source>
</evidence>
<organism evidence="10 11">
    <name type="scientific">Eragrostis curvula</name>
    <name type="common">weeping love grass</name>
    <dbReference type="NCBI Taxonomy" id="38414"/>
    <lineage>
        <taxon>Eukaryota</taxon>
        <taxon>Viridiplantae</taxon>
        <taxon>Streptophyta</taxon>
        <taxon>Embryophyta</taxon>
        <taxon>Tracheophyta</taxon>
        <taxon>Spermatophyta</taxon>
        <taxon>Magnoliopsida</taxon>
        <taxon>Liliopsida</taxon>
        <taxon>Poales</taxon>
        <taxon>Poaceae</taxon>
        <taxon>PACMAD clade</taxon>
        <taxon>Chloridoideae</taxon>
        <taxon>Eragrostideae</taxon>
        <taxon>Eragrostidinae</taxon>
        <taxon>Eragrostis</taxon>
    </lineage>
</organism>
<dbReference type="PROSITE" id="PS00221">
    <property type="entry name" value="MIP"/>
    <property type="match status" value="1"/>
</dbReference>
<dbReference type="GO" id="GO:0016020">
    <property type="term" value="C:membrane"/>
    <property type="evidence" value="ECO:0007669"/>
    <property type="project" value="UniProtKB-SubCell"/>
</dbReference>
<dbReference type="OrthoDB" id="3222at2759"/>
<feature type="transmembrane region" description="Helical" evidence="9">
    <location>
        <begin position="214"/>
        <end position="241"/>
    </location>
</feature>
<keyword evidence="5 9" id="KW-1133">Transmembrane helix</keyword>
<evidence type="ECO:0008006" key="12">
    <source>
        <dbReference type="Google" id="ProtNLM"/>
    </source>
</evidence>
<dbReference type="Proteomes" id="UP000324897">
    <property type="component" value="Unassembled WGS sequence"/>
</dbReference>
<evidence type="ECO:0000256" key="6">
    <source>
        <dbReference type="ARBA" id="ARBA00023136"/>
    </source>
</evidence>
<name>A0A5J9TWE5_9POAL</name>
<keyword evidence="3 7" id="KW-0812">Transmembrane</keyword>
<feature type="compositionally biased region" description="Basic and acidic residues" evidence="8">
    <location>
        <begin position="282"/>
        <end position="294"/>
    </location>
</feature>
<feature type="region of interest" description="Disordered" evidence="8">
    <location>
        <begin position="282"/>
        <end position="320"/>
    </location>
</feature>
<keyword evidence="11" id="KW-1185">Reference proteome</keyword>
<dbReference type="AlphaFoldDB" id="A0A5J9TWE5"/>
<feature type="transmembrane region" description="Helical" evidence="9">
    <location>
        <begin position="113"/>
        <end position="137"/>
    </location>
</feature>
<dbReference type="InterPro" id="IPR023271">
    <property type="entry name" value="Aquaporin-like"/>
</dbReference>
<dbReference type="Pfam" id="PF00230">
    <property type="entry name" value="MIP"/>
    <property type="match status" value="1"/>
</dbReference>
<dbReference type="InterPro" id="IPR034294">
    <property type="entry name" value="Aquaporin_transptr"/>
</dbReference>
<evidence type="ECO:0000256" key="5">
    <source>
        <dbReference type="ARBA" id="ARBA00022989"/>
    </source>
</evidence>
<feature type="transmembrane region" description="Helical" evidence="9">
    <location>
        <begin position="54"/>
        <end position="75"/>
    </location>
</feature>
<dbReference type="GO" id="GO:0015250">
    <property type="term" value="F:water channel activity"/>
    <property type="evidence" value="ECO:0007669"/>
    <property type="project" value="TreeGrafter"/>
</dbReference>
<evidence type="ECO:0000313" key="11">
    <source>
        <dbReference type="Proteomes" id="UP000324897"/>
    </source>
</evidence>
<feature type="transmembrane region" description="Helical" evidence="9">
    <location>
        <begin position="181"/>
        <end position="202"/>
    </location>
</feature>
<sequence>MASNNLRAAMKQCFSAPSLRAYVAEFVSTFLFVFTAVGSAISARMLNPEGTPDVSALVATSVAQALGLYAAVFIAADVSGGHVNPAVTFAFAIGGHIPVPNAIFYWASQMLGSTFACLVLNCLSAGLGTYYITVASVSSLPPHAMSNFPSFFVSRKHGYTSVLCACDAVPITRIATLMTGFGASILEGIMTFVLVYAVHVAGDPRRAAACGRRLAAAATAPVAGMVTGACVLAFSLSVLLLCSSCNSAATVFQFFSQQPLHLKQLQNSLPRPVEDGAHALRGRDSRAVDRHDIPHISPPKGPDWAGQKDEAIGARVGRPA</sequence>
<feature type="transmembrane region" description="Helical" evidence="9">
    <location>
        <begin position="87"/>
        <end position="107"/>
    </location>
</feature>
<evidence type="ECO:0000256" key="7">
    <source>
        <dbReference type="RuleBase" id="RU000477"/>
    </source>
</evidence>
<reference evidence="10 11" key="1">
    <citation type="journal article" date="2019" name="Sci. Rep.">
        <title>A high-quality genome of Eragrostis curvula grass provides insights into Poaceae evolution and supports new strategies to enhance forage quality.</title>
        <authorList>
            <person name="Carballo J."/>
            <person name="Santos B.A.C.M."/>
            <person name="Zappacosta D."/>
            <person name="Garbus I."/>
            <person name="Selva J.P."/>
            <person name="Gallo C.A."/>
            <person name="Diaz A."/>
            <person name="Albertini E."/>
            <person name="Caccamo M."/>
            <person name="Echenique V."/>
        </authorList>
    </citation>
    <scope>NUCLEOTIDE SEQUENCE [LARGE SCALE GENOMIC DNA]</scope>
    <source>
        <strain evidence="11">cv. Victoria</strain>
        <tissue evidence="10">Leaf</tissue>
    </source>
</reference>
<comment type="similarity">
    <text evidence="7">Belongs to the MIP/aquaporin (TC 1.A.8) family.</text>
</comment>
<keyword evidence="4" id="KW-0677">Repeat</keyword>
<evidence type="ECO:0000256" key="3">
    <source>
        <dbReference type="ARBA" id="ARBA00022692"/>
    </source>
</evidence>
<accession>A0A5J9TWE5</accession>
<keyword evidence="2 7" id="KW-0813">Transport</keyword>
<feature type="non-terminal residue" evidence="10">
    <location>
        <position position="1"/>
    </location>
</feature>
<dbReference type="EMBL" id="RWGY01000031">
    <property type="protein sequence ID" value="TVU14971.1"/>
    <property type="molecule type" value="Genomic_DNA"/>
</dbReference>